<feature type="chain" id="PRO_5030101433" description="RlpA-like protein double-psi beta-barrel domain-containing protein" evidence="2">
    <location>
        <begin position="20"/>
        <end position="120"/>
    </location>
</feature>
<comment type="caution">
    <text evidence="4">The sequence shown here is derived from an EMBL/GenBank/DDBJ whole genome shotgun (WGS) entry which is preliminary data.</text>
</comment>
<accession>A0A4T0GWE2</accession>
<proteinExistence type="predicted"/>
<dbReference type="Pfam" id="PF03330">
    <property type="entry name" value="DPBB_1"/>
    <property type="match status" value="1"/>
</dbReference>
<feature type="signal peptide" evidence="2">
    <location>
        <begin position="1"/>
        <end position="19"/>
    </location>
</feature>
<dbReference type="InterPro" id="IPR009009">
    <property type="entry name" value="RlpA-like_DPBB"/>
</dbReference>
<evidence type="ECO:0000313" key="4">
    <source>
        <dbReference type="EMBL" id="TIB07018.1"/>
    </source>
</evidence>
<sequence length="120" mass="12323">MQFTLTLATIVAAAASVTAAPLKRSGTATFYYTATGNRGSCGSYLNDSDSIVAVSQADMNQGLCGQQVTIQNLNNGQTATATVQDTCPGCGSGGLDLSPSVFNQLGNAAQGTLPITYWYN</sequence>
<evidence type="ECO:0000313" key="5">
    <source>
        <dbReference type="Proteomes" id="UP000306954"/>
    </source>
</evidence>
<keyword evidence="1 2" id="KW-0732">Signal</keyword>
<gene>
    <name evidence="4" type="ORF">E3P90_04156</name>
</gene>
<protein>
    <recommendedName>
        <fullName evidence="3">RlpA-like protein double-psi beta-barrel domain-containing protein</fullName>
    </recommendedName>
</protein>
<dbReference type="CDD" id="cd22191">
    <property type="entry name" value="DPBB_RlpA_EXP_N-like"/>
    <property type="match status" value="1"/>
</dbReference>
<dbReference type="SUPFAM" id="SSF50685">
    <property type="entry name" value="Barwin-like endoglucanases"/>
    <property type="match status" value="1"/>
</dbReference>
<evidence type="ECO:0000259" key="3">
    <source>
        <dbReference type="Pfam" id="PF03330"/>
    </source>
</evidence>
<dbReference type="InterPro" id="IPR036908">
    <property type="entry name" value="RlpA-like_sf"/>
</dbReference>
<evidence type="ECO:0000256" key="2">
    <source>
        <dbReference type="SAM" id="SignalP"/>
    </source>
</evidence>
<organism evidence="4 5">
    <name type="scientific">Wallemia ichthyophaga</name>
    <dbReference type="NCBI Taxonomy" id="245174"/>
    <lineage>
        <taxon>Eukaryota</taxon>
        <taxon>Fungi</taxon>
        <taxon>Dikarya</taxon>
        <taxon>Basidiomycota</taxon>
        <taxon>Wallemiomycotina</taxon>
        <taxon>Wallemiomycetes</taxon>
        <taxon>Wallemiales</taxon>
        <taxon>Wallemiaceae</taxon>
        <taxon>Wallemia</taxon>
    </lineage>
</organism>
<dbReference type="Proteomes" id="UP000306954">
    <property type="component" value="Unassembled WGS sequence"/>
</dbReference>
<feature type="domain" description="RlpA-like protein double-psi beta-barrel" evidence="3">
    <location>
        <begin position="26"/>
        <end position="117"/>
    </location>
</feature>
<dbReference type="InterPro" id="IPR051477">
    <property type="entry name" value="Expansin_CellWall"/>
</dbReference>
<dbReference type="PANTHER" id="PTHR31836">
    <property type="match status" value="1"/>
</dbReference>
<dbReference type="AlphaFoldDB" id="A0A4T0GWE2"/>
<name>A0A4T0GWE2_WALIC</name>
<evidence type="ECO:0000256" key="1">
    <source>
        <dbReference type="ARBA" id="ARBA00022729"/>
    </source>
</evidence>
<dbReference type="Gene3D" id="2.40.40.10">
    <property type="entry name" value="RlpA-like domain"/>
    <property type="match status" value="1"/>
</dbReference>
<dbReference type="PANTHER" id="PTHR31836:SF25">
    <property type="entry name" value="RLPA-LIKE PROTEIN DOUBLE-PSI BETA-BARREL DOMAIN-CONTAINING PROTEIN"/>
    <property type="match status" value="1"/>
</dbReference>
<dbReference type="EMBL" id="SPOF01000150">
    <property type="protein sequence ID" value="TIB07018.1"/>
    <property type="molecule type" value="Genomic_DNA"/>
</dbReference>
<reference evidence="4 5" key="1">
    <citation type="submission" date="2019-03" db="EMBL/GenBank/DDBJ databases">
        <title>Sequencing 23 genomes of Wallemia ichthyophaga.</title>
        <authorList>
            <person name="Gostincar C."/>
        </authorList>
    </citation>
    <scope>NUCLEOTIDE SEQUENCE [LARGE SCALE GENOMIC DNA]</scope>
    <source>
        <strain evidence="4 5">EXF-8621</strain>
    </source>
</reference>